<gene>
    <name evidence="5" type="ORF">ACHAWO_006310</name>
</gene>
<keyword evidence="6" id="KW-1185">Reference proteome</keyword>
<proteinExistence type="predicted"/>
<dbReference type="GO" id="GO:0032259">
    <property type="term" value="P:methylation"/>
    <property type="evidence" value="ECO:0007669"/>
    <property type="project" value="UniProtKB-KW"/>
</dbReference>
<evidence type="ECO:0000259" key="4">
    <source>
        <dbReference type="Pfam" id="PF10672"/>
    </source>
</evidence>
<evidence type="ECO:0000256" key="2">
    <source>
        <dbReference type="ARBA" id="ARBA00022679"/>
    </source>
</evidence>
<feature type="domain" description="S-adenosylmethionine-dependent methyltransferase" evidence="4">
    <location>
        <begin position="385"/>
        <end position="534"/>
    </location>
</feature>
<name>A0ABD3NAX0_9STRA</name>
<organism evidence="5 6">
    <name type="scientific">Cyclotella atomus</name>
    <dbReference type="NCBI Taxonomy" id="382360"/>
    <lineage>
        <taxon>Eukaryota</taxon>
        <taxon>Sar</taxon>
        <taxon>Stramenopiles</taxon>
        <taxon>Ochrophyta</taxon>
        <taxon>Bacillariophyta</taxon>
        <taxon>Coscinodiscophyceae</taxon>
        <taxon>Thalassiosirophycidae</taxon>
        <taxon>Stephanodiscales</taxon>
        <taxon>Stephanodiscaceae</taxon>
        <taxon>Cyclotella</taxon>
    </lineage>
</organism>
<dbReference type="Proteomes" id="UP001530400">
    <property type="component" value="Unassembled WGS sequence"/>
</dbReference>
<evidence type="ECO:0000313" key="5">
    <source>
        <dbReference type="EMBL" id="KAL3773188.1"/>
    </source>
</evidence>
<dbReference type="EMBL" id="JALLPJ020001243">
    <property type="protein sequence ID" value="KAL3773188.1"/>
    <property type="molecule type" value="Genomic_DNA"/>
</dbReference>
<keyword evidence="3" id="KW-0949">S-adenosyl-L-methionine</keyword>
<dbReference type="GO" id="GO:0008168">
    <property type="term" value="F:methyltransferase activity"/>
    <property type="evidence" value="ECO:0007669"/>
    <property type="project" value="UniProtKB-KW"/>
</dbReference>
<dbReference type="InterPro" id="IPR019614">
    <property type="entry name" value="SAM-dep_methyl-trfase"/>
</dbReference>
<dbReference type="AlphaFoldDB" id="A0ABD3NAX0"/>
<evidence type="ECO:0000313" key="6">
    <source>
        <dbReference type="Proteomes" id="UP001530400"/>
    </source>
</evidence>
<protein>
    <recommendedName>
        <fullName evidence="4">S-adenosylmethionine-dependent methyltransferase domain-containing protein</fullName>
    </recommendedName>
</protein>
<dbReference type="InterPro" id="IPR029063">
    <property type="entry name" value="SAM-dependent_MTases_sf"/>
</dbReference>
<dbReference type="Gene3D" id="3.40.50.150">
    <property type="entry name" value="Vaccinia Virus protein VP39"/>
    <property type="match status" value="1"/>
</dbReference>
<keyword evidence="1" id="KW-0489">Methyltransferase</keyword>
<dbReference type="PANTHER" id="PTHR42873:SF1">
    <property type="entry name" value="S-ADENOSYLMETHIONINE-DEPENDENT METHYLTRANSFERASE DOMAIN-CONTAINING PROTEIN"/>
    <property type="match status" value="1"/>
</dbReference>
<keyword evidence="2" id="KW-0808">Transferase</keyword>
<sequence length="594" mass="65331">MDNTMRALPSISLILIAAGMMSTLFKTAAAFNLPLRYGPRTSSAVARHLRNSIAQTNQVCAARFIQLNGCYSICERQNKCALTQLFSTSADINLSTPTAFKKESYPNALHTVVVHRNKQSLAFREGTPLVFTKSIAATYSEVLDDYVEDLDDIPLGALVAVVVSKDKQSDKTKRDTKNSVKSHSHYTFTDNDEYTALINQSQPIGYGVYNPHSMYRVRMLLHETIHPGLTKDIRSLRKEMQRGADFSENDALKSILEKKITDAIRLRMAMNLPSFDTDTYRLINGEGDGLSGLAVDIIGGNTAIVMSSAAWCEIHKNTILYILSKSLALHPSYENETVDIVWRNTPSRLAQDGYELVQEIEMESEDVSVIATESSIKYMTYPYSDGQKTGFYCDQRDNRRTIAKYCENKRVLDLCCYSGGFSLNAVIHGNAASAVGVDSSQDAVDSCTENARLNGLDENSISFVRDDIAAFMKNAIDRNEQYDVVILDPPKLAPSISTLTKASRKYHSLNRDAMNLIDKTRGGLLLTCTCSAAMTQSNGGQFFLGVVNSAALSAKRQATLMAVNGAAPCHTQSPASFPAGNYLTCALFFIGPVE</sequence>
<dbReference type="PANTHER" id="PTHR42873">
    <property type="entry name" value="RIBOSOMAL RNA LARGE SUBUNIT METHYLTRANSFERASE"/>
    <property type="match status" value="1"/>
</dbReference>
<evidence type="ECO:0000256" key="3">
    <source>
        <dbReference type="ARBA" id="ARBA00022691"/>
    </source>
</evidence>
<dbReference type="Gene3D" id="3.30.750.80">
    <property type="entry name" value="RNA methyltransferase domain (HRMD) like"/>
    <property type="match status" value="1"/>
</dbReference>
<comment type="caution">
    <text evidence="5">The sequence shown here is derived from an EMBL/GenBank/DDBJ whole genome shotgun (WGS) entry which is preliminary data.</text>
</comment>
<reference evidence="5 6" key="1">
    <citation type="submission" date="2024-10" db="EMBL/GenBank/DDBJ databases">
        <title>Updated reference genomes for cyclostephanoid diatoms.</title>
        <authorList>
            <person name="Roberts W.R."/>
            <person name="Alverson A.J."/>
        </authorList>
    </citation>
    <scope>NUCLEOTIDE SEQUENCE [LARGE SCALE GENOMIC DNA]</scope>
    <source>
        <strain evidence="5 6">AJA010-31</strain>
    </source>
</reference>
<dbReference type="Pfam" id="PF10672">
    <property type="entry name" value="Methyltrans_SAM"/>
    <property type="match status" value="1"/>
</dbReference>
<accession>A0ABD3NAX0</accession>
<dbReference type="SUPFAM" id="SSF53335">
    <property type="entry name" value="S-adenosyl-L-methionine-dependent methyltransferases"/>
    <property type="match status" value="1"/>
</dbReference>
<evidence type="ECO:0000256" key="1">
    <source>
        <dbReference type="ARBA" id="ARBA00022603"/>
    </source>
</evidence>
<dbReference type="CDD" id="cd02440">
    <property type="entry name" value="AdoMet_MTases"/>
    <property type="match status" value="1"/>
</dbReference>
<dbReference type="CDD" id="cd11572">
    <property type="entry name" value="RlmI_M_like"/>
    <property type="match status" value="1"/>
</dbReference>